<dbReference type="GO" id="GO:0005524">
    <property type="term" value="F:ATP binding"/>
    <property type="evidence" value="ECO:0007669"/>
    <property type="project" value="InterPro"/>
</dbReference>
<protein>
    <recommendedName>
        <fullName evidence="5">Protein groES</fullName>
    </recommendedName>
</protein>
<dbReference type="PRINTS" id="PR00297">
    <property type="entry name" value="CHAPERONIN10"/>
</dbReference>
<dbReference type="EMBL" id="CM017324">
    <property type="protein sequence ID" value="KAE8037316.1"/>
    <property type="molecule type" value="Genomic_DNA"/>
</dbReference>
<dbReference type="GO" id="GO:0051082">
    <property type="term" value="F:unfolded protein binding"/>
    <property type="evidence" value="ECO:0007669"/>
    <property type="project" value="TreeGrafter"/>
</dbReference>
<accession>A0A660KTP3</accession>
<dbReference type="SMART" id="SM00883">
    <property type="entry name" value="Cpn10"/>
    <property type="match status" value="1"/>
</dbReference>
<keyword evidence="8" id="KW-1185">Reference proteome</keyword>
<dbReference type="InterPro" id="IPR037124">
    <property type="entry name" value="Chaperonin_GroES_sf"/>
</dbReference>
<dbReference type="GO" id="GO:0046872">
    <property type="term" value="F:metal ion binding"/>
    <property type="evidence" value="ECO:0007669"/>
    <property type="project" value="TreeGrafter"/>
</dbReference>
<dbReference type="FunFam" id="2.30.33.40:FF:000002">
    <property type="entry name" value="10 kDa chaperonin, mitochondrial"/>
    <property type="match status" value="1"/>
</dbReference>
<dbReference type="OrthoDB" id="184876at2759"/>
<dbReference type="Proteomes" id="UP000327013">
    <property type="component" value="Chromosome 4"/>
</dbReference>
<gene>
    <name evidence="7" type="ORF">FH972_009913</name>
</gene>
<evidence type="ECO:0000256" key="5">
    <source>
        <dbReference type="ARBA" id="ARBA00083733"/>
    </source>
</evidence>
<proteinExistence type="inferred from homology"/>
<dbReference type="AlphaFoldDB" id="A0A660KTP3"/>
<dbReference type="GO" id="GO:0044183">
    <property type="term" value="F:protein folding chaperone"/>
    <property type="evidence" value="ECO:0007669"/>
    <property type="project" value="InterPro"/>
</dbReference>
<organism evidence="7 8">
    <name type="scientific">Carpinus fangiana</name>
    <dbReference type="NCBI Taxonomy" id="176857"/>
    <lineage>
        <taxon>Eukaryota</taxon>
        <taxon>Viridiplantae</taxon>
        <taxon>Streptophyta</taxon>
        <taxon>Embryophyta</taxon>
        <taxon>Tracheophyta</taxon>
        <taxon>Spermatophyta</taxon>
        <taxon>Magnoliopsida</taxon>
        <taxon>eudicotyledons</taxon>
        <taxon>Gunneridae</taxon>
        <taxon>Pentapetalae</taxon>
        <taxon>rosids</taxon>
        <taxon>fabids</taxon>
        <taxon>Fagales</taxon>
        <taxon>Betulaceae</taxon>
        <taxon>Carpinus</taxon>
    </lineage>
</organism>
<keyword evidence="2 6" id="KW-0143">Chaperone</keyword>
<evidence type="ECO:0000313" key="8">
    <source>
        <dbReference type="Proteomes" id="UP000327013"/>
    </source>
</evidence>
<dbReference type="GO" id="GO:0051087">
    <property type="term" value="F:protein-folding chaperone binding"/>
    <property type="evidence" value="ECO:0007669"/>
    <property type="project" value="TreeGrafter"/>
</dbReference>
<dbReference type="InterPro" id="IPR020818">
    <property type="entry name" value="Chaperonin_GroES"/>
</dbReference>
<dbReference type="GO" id="GO:0005739">
    <property type="term" value="C:mitochondrion"/>
    <property type="evidence" value="ECO:0007669"/>
    <property type="project" value="TreeGrafter"/>
</dbReference>
<evidence type="ECO:0000313" key="7">
    <source>
        <dbReference type="EMBL" id="KAE8037316.1"/>
    </source>
</evidence>
<evidence type="ECO:0000256" key="2">
    <source>
        <dbReference type="ARBA" id="ARBA00023186"/>
    </source>
</evidence>
<evidence type="ECO:0000256" key="3">
    <source>
        <dbReference type="ARBA" id="ARBA00053355"/>
    </source>
</evidence>
<comment type="subunit">
    <text evidence="4">Forms stable complexes with CPN60 in the presence of ATP.</text>
</comment>
<dbReference type="InterPro" id="IPR011032">
    <property type="entry name" value="GroES-like_sf"/>
</dbReference>
<dbReference type="SUPFAM" id="SSF50129">
    <property type="entry name" value="GroES-like"/>
    <property type="match status" value="1"/>
</dbReference>
<sequence>MAKRLIPSFNRVLIEKIVPPTKTNTGILLPESTTKLQSGKVVAVGPGARDRDGKLIPVGVKEGETVLLPDFGGTEVKLGDKEVCNYLIFRGNIPLSVGFKQVLLAE</sequence>
<dbReference type="CDD" id="cd00320">
    <property type="entry name" value="cpn10"/>
    <property type="match status" value="1"/>
</dbReference>
<name>A0A660KTP3_9ROSI</name>
<dbReference type="Gene3D" id="2.30.33.40">
    <property type="entry name" value="GroES chaperonin"/>
    <property type="match status" value="1"/>
</dbReference>
<evidence type="ECO:0000256" key="4">
    <source>
        <dbReference type="ARBA" id="ARBA00062160"/>
    </source>
</evidence>
<dbReference type="Pfam" id="PF00166">
    <property type="entry name" value="Cpn10"/>
    <property type="match status" value="1"/>
</dbReference>
<evidence type="ECO:0000256" key="6">
    <source>
        <dbReference type="RuleBase" id="RU003479"/>
    </source>
</evidence>
<comment type="similarity">
    <text evidence="1 6">Belongs to the GroES chaperonin family.</text>
</comment>
<dbReference type="PANTHER" id="PTHR10772">
    <property type="entry name" value="10 KDA HEAT SHOCK PROTEIN"/>
    <property type="match status" value="1"/>
</dbReference>
<evidence type="ECO:0000256" key="1">
    <source>
        <dbReference type="ARBA" id="ARBA00006975"/>
    </source>
</evidence>
<reference evidence="7 8" key="1">
    <citation type="submission" date="2019-06" db="EMBL/GenBank/DDBJ databases">
        <title>A chromosomal-level reference genome of Carpinus fangiana (Coryloideae, Betulaceae).</title>
        <authorList>
            <person name="Yang X."/>
            <person name="Wang Z."/>
            <person name="Zhang L."/>
            <person name="Hao G."/>
            <person name="Liu J."/>
            <person name="Yang Y."/>
        </authorList>
    </citation>
    <scope>NUCLEOTIDE SEQUENCE [LARGE SCALE GENOMIC DNA]</scope>
    <source>
        <strain evidence="7">Cfa_2016G</strain>
        <tissue evidence="7">Leaf</tissue>
    </source>
</reference>
<comment type="function">
    <text evidence="3">Seems to function only as a co-chaperone, along with cpn60, and in certain cases is essential for the discharge of biologically active proteins from cpn60.</text>
</comment>
<dbReference type="PANTHER" id="PTHR10772:SF0">
    <property type="entry name" value="10 KDA HEAT SHOCK PROTEIN, MITOCHONDRIAL"/>
    <property type="match status" value="1"/>
</dbReference>